<reference evidence="1 2" key="1">
    <citation type="submission" date="2020-07" db="EMBL/GenBank/DDBJ databases">
        <title>Natrinema (YPL30) sp. nov. and Haloterrigena xxxxxx (YPL8) sp. nov., isolated from a salt mine.</title>
        <authorList>
            <person name="Cui H."/>
        </authorList>
    </citation>
    <scope>NUCLEOTIDE SEQUENCE [LARGE SCALE GENOMIC DNA]</scope>
    <source>
        <strain evidence="1 2">YPL13</strain>
    </source>
</reference>
<accession>A0A7D6CMV6</accession>
<dbReference type="Proteomes" id="UP000510869">
    <property type="component" value="Chromosome"/>
</dbReference>
<keyword evidence="2" id="KW-1185">Reference proteome</keyword>
<sequence length="115" mass="13202">MSVYETKTVRVHEPERGQYMYFMLTRFDGEDHILGEIGYMSEYINIALMSQSKGVRVHDTDAYALVSKYPGELHGTIWFEFAYNVEHGGIFDDLEDGDRLSPEDVQELIGEEVTA</sequence>
<dbReference type="KEGG" id="nay:HYG81_14985"/>
<proteinExistence type="predicted"/>
<dbReference type="RefSeq" id="WP_180840567.1">
    <property type="nucleotide sequence ID" value="NZ_CP059154.1"/>
</dbReference>
<evidence type="ECO:0000313" key="2">
    <source>
        <dbReference type="Proteomes" id="UP000510869"/>
    </source>
</evidence>
<evidence type="ECO:0000313" key="1">
    <source>
        <dbReference type="EMBL" id="QLK25378.1"/>
    </source>
</evidence>
<protein>
    <submittedName>
        <fullName evidence="1">Uncharacterized protein</fullName>
    </submittedName>
</protein>
<dbReference type="EMBL" id="CP059154">
    <property type="protein sequence ID" value="QLK25378.1"/>
    <property type="molecule type" value="Genomic_DNA"/>
</dbReference>
<organism evidence="1 2">
    <name type="scientific">Natrinema zhouii</name>
    <dbReference type="NCBI Taxonomy" id="1710539"/>
    <lineage>
        <taxon>Archaea</taxon>
        <taxon>Methanobacteriati</taxon>
        <taxon>Methanobacteriota</taxon>
        <taxon>Stenosarchaea group</taxon>
        <taxon>Halobacteria</taxon>
        <taxon>Halobacteriales</taxon>
        <taxon>Natrialbaceae</taxon>
        <taxon>Natrinema</taxon>
    </lineage>
</organism>
<dbReference type="AlphaFoldDB" id="A0A7D6CMV6"/>
<dbReference type="GeneID" id="56144536"/>
<dbReference type="OrthoDB" id="382595at2157"/>
<name>A0A7D6CMV6_9EURY</name>
<gene>
    <name evidence="1" type="ORF">HYG81_14985</name>
</gene>